<evidence type="ECO:0000313" key="3">
    <source>
        <dbReference type="Proteomes" id="UP000270411"/>
    </source>
</evidence>
<feature type="chain" id="PRO_5018214787" evidence="1">
    <location>
        <begin position="26"/>
        <end position="153"/>
    </location>
</feature>
<gene>
    <name evidence="2" type="ORF">EHF44_22045</name>
</gene>
<evidence type="ECO:0000313" key="2">
    <source>
        <dbReference type="EMBL" id="AZG16101.1"/>
    </source>
</evidence>
<dbReference type="OrthoDB" id="5786382at2"/>
<protein>
    <submittedName>
        <fullName evidence="2">Uncharacterized protein</fullName>
    </submittedName>
</protein>
<evidence type="ECO:0000256" key="1">
    <source>
        <dbReference type="SAM" id="SignalP"/>
    </source>
</evidence>
<keyword evidence="1" id="KW-0732">Signal</keyword>
<sequence>MRSLRRAVVTLSTALLVWPFAQANAGPPGAEASATASVVAGSDSGAATAVAGAAASVAAMTPDQGQKPNIFGTAARAVATQKLDDVRGGAEVVVNDMRLHGTVGDNAAVNTFSGSNIVADGSFSNAAGLPTVIQNSGNNVLIQNATILNVQFK</sequence>
<feature type="signal peptide" evidence="1">
    <location>
        <begin position="1"/>
        <end position="25"/>
    </location>
</feature>
<dbReference type="KEGG" id="cpau:EHF44_22045"/>
<organism evidence="2 3">
    <name type="scientific">Cupriavidus pauculus</name>
    <dbReference type="NCBI Taxonomy" id="82633"/>
    <lineage>
        <taxon>Bacteria</taxon>
        <taxon>Pseudomonadati</taxon>
        <taxon>Pseudomonadota</taxon>
        <taxon>Betaproteobacteria</taxon>
        <taxon>Burkholderiales</taxon>
        <taxon>Burkholderiaceae</taxon>
        <taxon>Cupriavidus</taxon>
    </lineage>
</organism>
<dbReference type="EMBL" id="CP033970">
    <property type="protein sequence ID" value="AZG16101.1"/>
    <property type="molecule type" value="Genomic_DNA"/>
</dbReference>
<reference evidence="3" key="1">
    <citation type="submission" date="2018-11" db="EMBL/GenBank/DDBJ databases">
        <title>FDA dAtabase for Regulatory Grade micrObial Sequences (FDA-ARGOS): Supporting development and validation of Infectious Disease Dx tests.</title>
        <authorList>
            <person name="Goldberg B."/>
            <person name="Campos J."/>
            <person name="Tallon L."/>
            <person name="Sadzewicz L."/>
            <person name="Zhao X."/>
            <person name="Vavikolanu K."/>
            <person name="Mehta A."/>
            <person name="Aluvathingal J."/>
            <person name="Nadendla S."/>
            <person name="Geyer C."/>
            <person name="Nandy P."/>
            <person name="Yan Y."/>
            <person name="Sichtig H."/>
        </authorList>
    </citation>
    <scope>NUCLEOTIDE SEQUENCE [LARGE SCALE GENOMIC DNA]</scope>
    <source>
        <strain evidence="3">FDAARGOS_614</strain>
    </source>
</reference>
<name>A0A3G8H6F4_9BURK</name>
<dbReference type="AlphaFoldDB" id="A0A3G8H6F4"/>
<accession>A0A3G8H6F4</accession>
<dbReference type="RefSeq" id="WP_124685832.1">
    <property type="nucleotide sequence ID" value="NZ_CP033970.1"/>
</dbReference>
<proteinExistence type="predicted"/>
<dbReference type="Proteomes" id="UP000270411">
    <property type="component" value="Chromosome 2"/>
</dbReference>